<accession>A0ABQ7M4B5</accession>
<comment type="caution">
    <text evidence="5">The sequence shown here is derived from an EMBL/GenBank/DDBJ whole genome shotgun (WGS) entry which is preliminary data.</text>
</comment>
<dbReference type="EMBL" id="JADBGQ010000006">
    <property type="protein sequence ID" value="KAG5393432.1"/>
    <property type="molecule type" value="Genomic_DNA"/>
</dbReference>
<evidence type="ECO:0000256" key="1">
    <source>
        <dbReference type="ARBA" id="ARBA00022448"/>
    </source>
</evidence>
<proteinExistence type="predicted"/>
<protein>
    <recommendedName>
        <fullName evidence="4">t-SNARE coiled-coil homology domain-containing protein</fullName>
    </recommendedName>
</protein>
<keyword evidence="2" id="KW-0653">Protein transport</keyword>
<keyword evidence="1" id="KW-0813">Transport</keyword>
<feature type="domain" description="T-SNARE coiled-coil homology" evidence="4">
    <location>
        <begin position="146"/>
        <end position="195"/>
    </location>
</feature>
<dbReference type="SUPFAM" id="SSF58038">
    <property type="entry name" value="SNARE fusion complex"/>
    <property type="match status" value="1"/>
</dbReference>
<dbReference type="CDD" id="cd15841">
    <property type="entry name" value="SNARE_Qc"/>
    <property type="match status" value="1"/>
</dbReference>
<dbReference type="Proteomes" id="UP000823674">
    <property type="component" value="Chromosome A06"/>
</dbReference>
<evidence type="ECO:0000313" key="6">
    <source>
        <dbReference type="Proteomes" id="UP000823674"/>
    </source>
</evidence>
<feature type="transmembrane region" description="Helical" evidence="3">
    <location>
        <begin position="205"/>
        <end position="223"/>
    </location>
</feature>
<keyword evidence="3" id="KW-1133">Transmembrane helix</keyword>
<dbReference type="PROSITE" id="PS50192">
    <property type="entry name" value="T_SNARE"/>
    <property type="match status" value="1"/>
</dbReference>
<dbReference type="Pfam" id="PF05739">
    <property type="entry name" value="SNARE"/>
    <property type="match status" value="1"/>
</dbReference>
<sequence length="224" mass="25199">MTVINIIFRVEEICKKYDKYDVDKQRELGASGDDAFSRLFNSIDTDIESVVHKAELASTETNRAAAVALNAEVRRTKARLAEDVVKLQKLAVKKVKGLTKEERESRCDLVIALADRIQVIPDGHERQANSEWGGASAPNKNIKFDISEGLDALKNLARDMNEELDKQVPLMDEMETKVDGATSDLKNTNVRLKQQLVKMRSSRNFCIDIILLCVVLGIISYIYK</sequence>
<keyword evidence="3" id="KW-0472">Membrane</keyword>
<evidence type="ECO:0000259" key="4">
    <source>
        <dbReference type="PROSITE" id="PS50192"/>
    </source>
</evidence>
<evidence type="ECO:0000313" key="5">
    <source>
        <dbReference type="EMBL" id="KAG5393432.1"/>
    </source>
</evidence>
<organism evidence="5 6">
    <name type="scientific">Brassica rapa subsp. trilocularis</name>
    <dbReference type="NCBI Taxonomy" id="1813537"/>
    <lineage>
        <taxon>Eukaryota</taxon>
        <taxon>Viridiplantae</taxon>
        <taxon>Streptophyta</taxon>
        <taxon>Embryophyta</taxon>
        <taxon>Tracheophyta</taxon>
        <taxon>Spermatophyta</taxon>
        <taxon>Magnoliopsida</taxon>
        <taxon>eudicotyledons</taxon>
        <taxon>Gunneridae</taxon>
        <taxon>Pentapetalae</taxon>
        <taxon>rosids</taxon>
        <taxon>malvids</taxon>
        <taxon>Brassicales</taxon>
        <taxon>Brassicaceae</taxon>
        <taxon>Brassiceae</taxon>
        <taxon>Brassica</taxon>
    </lineage>
</organism>
<evidence type="ECO:0000256" key="2">
    <source>
        <dbReference type="ARBA" id="ARBA00022927"/>
    </source>
</evidence>
<name>A0ABQ7M4B5_BRACM</name>
<evidence type="ECO:0000256" key="3">
    <source>
        <dbReference type="SAM" id="Phobius"/>
    </source>
</evidence>
<dbReference type="Gene3D" id="1.20.5.110">
    <property type="match status" value="1"/>
</dbReference>
<reference evidence="5 6" key="1">
    <citation type="submission" date="2021-03" db="EMBL/GenBank/DDBJ databases">
        <authorList>
            <person name="King G.J."/>
            <person name="Bancroft I."/>
            <person name="Baten A."/>
            <person name="Bloomfield J."/>
            <person name="Borpatragohain P."/>
            <person name="He Z."/>
            <person name="Irish N."/>
            <person name="Irwin J."/>
            <person name="Liu K."/>
            <person name="Mauleon R.P."/>
            <person name="Moore J."/>
            <person name="Morris R."/>
            <person name="Ostergaard L."/>
            <person name="Wang B."/>
            <person name="Wells R."/>
        </authorList>
    </citation>
    <scope>NUCLEOTIDE SEQUENCE [LARGE SCALE GENOMIC DNA]</scope>
    <source>
        <strain evidence="5">R-o-18</strain>
        <tissue evidence="5">Leaf</tissue>
    </source>
</reference>
<keyword evidence="3" id="KW-0812">Transmembrane</keyword>
<dbReference type="InterPro" id="IPR000727">
    <property type="entry name" value="T_SNARE_dom"/>
</dbReference>
<keyword evidence="6" id="KW-1185">Reference proteome</keyword>
<gene>
    <name evidence="5" type="primary">A06p024580.1_BraROA</name>
    <name evidence="5" type="ORF">IGI04_023395</name>
</gene>